<dbReference type="KEGG" id="fvr:FVEG_02715"/>
<dbReference type="EMBL" id="DS022244">
    <property type="protein sequence ID" value="EWG40246.1"/>
    <property type="molecule type" value="Genomic_DNA"/>
</dbReference>
<organism evidence="1 2">
    <name type="scientific">Gibberella moniliformis (strain M3125 / FGSC 7600)</name>
    <name type="common">Maize ear and stalk rot fungus</name>
    <name type="synonym">Fusarium verticillioides</name>
    <dbReference type="NCBI Taxonomy" id="334819"/>
    <lineage>
        <taxon>Eukaryota</taxon>
        <taxon>Fungi</taxon>
        <taxon>Dikarya</taxon>
        <taxon>Ascomycota</taxon>
        <taxon>Pezizomycotina</taxon>
        <taxon>Sordariomycetes</taxon>
        <taxon>Hypocreomycetidae</taxon>
        <taxon>Hypocreales</taxon>
        <taxon>Nectriaceae</taxon>
        <taxon>Fusarium</taxon>
        <taxon>Fusarium fujikuroi species complex</taxon>
    </lineage>
</organism>
<gene>
    <name evidence="1" type="ORF">FVEG_02715</name>
</gene>
<name>W7LP37_GIBM7</name>
<sequence>MAVAEGRSAMLSSGRILISGLIIPLATILDKISVADVSADDEIALSTLHAFEVMDLSELGYHGKGSDELGENLQDRGLARKSQRCMFAMLFPKFVTFALTSTGKMHPTATQQITTAVRATFKEQSSSSLEIWFLP</sequence>
<protein>
    <submittedName>
        <fullName evidence="1">Uncharacterized protein</fullName>
    </submittedName>
</protein>
<accession>W7LP37</accession>
<evidence type="ECO:0000313" key="1">
    <source>
        <dbReference type="EMBL" id="EWG40246.1"/>
    </source>
</evidence>
<dbReference type="Proteomes" id="UP000009096">
    <property type="component" value="Chromosome 5"/>
</dbReference>
<keyword evidence="2" id="KW-1185">Reference proteome</keyword>
<dbReference type="RefSeq" id="XP_018746437.1">
    <property type="nucleotide sequence ID" value="XM_018890159.1"/>
</dbReference>
<proteinExistence type="predicted"/>
<evidence type="ECO:0000313" key="2">
    <source>
        <dbReference type="Proteomes" id="UP000009096"/>
    </source>
</evidence>
<reference evidence="1 2" key="1">
    <citation type="journal article" date="2010" name="Nature">
        <title>Comparative genomics reveals mobile pathogenicity chromosomes in Fusarium.</title>
        <authorList>
            <person name="Ma L.J."/>
            <person name="van der Does H.C."/>
            <person name="Borkovich K.A."/>
            <person name="Coleman J.J."/>
            <person name="Daboussi M.J."/>
            <person name="Di Pietro A."/>
            <person name="Dufresne M."/>
            <person name="Freitag M."/>
            <person name="Grabherr M."/>
            <person name="Henrissat B."/>
            <person name="Houterman P.M."/>
            <person name="Kang S."/>
            <person name="Shim W.B."/>
            <person name="Woloshuk C."/>
            <person name="Xie X."/>
            <person name="Xu J.R."/>
            <person name="Antoniw J."/>
            <person name="Baker S.E."/>
            <person name="Bluhm B.H."/>
            <person name="Breakspear A."/>
            <person name="Brown D.W."/>
            <person name="Butchko R.A."/>
            <person name="Chapman S."/>
            <person name="Coulson R."/>
            <person name="Coutinho P.M."/>
            <person name="Danchin E.G."/>
            <person name="Diener A."/>
            <person name="Gale L.R."/>
            <person name="Gardiner D.M."/>
            <person name="Goff S."/>
            <person name="Hammond-Kosack K.E."/>
            <person name="Hilburn K."/>
            <person name="Hua-Van A."/>
            <person name="Jonkers W."/>
            <person name="Kazan K."/>
            <person name="Kodira C.D."/>
            <person name="Koehrsen M."/>
            <person name="Kumar L."/>
            <person name="Lee Y.H."/>
            <person name="Li L."/>
            <person name="Manners J.M."/>
            <person name="Miranda-Saavedra D."/>
            <person name="Mukherjee M."/>
            <person name="Park G."/>
            <person name="Park J."/>
            <person name="Park S.Y."/>
            <person name="Proctor R.H."/>
            <person name="Regev A."/>
            <person name="Ruiz-Roldan M.C."/>
            <person name="Sain D."/>
            <person name="Sakthikumar S."/>
            <person name="Sykes S."/>
            <person name="Schwartz D.C."/>
            <person name="Turgeon B.G."/>
            <person name="Wapinski I."/>
            <person name="Yoder O."/>
            <person name="Young S."/>
            <person name="Zeng Q."/>
            <person name="Zhou S."/>
            <person name="Galagan J."/>
            <person name="Cuomo C.A."/>
            <person name="Kistler H.C."/>
            <person name="Rep M."/>
        </authorList>
    </citation>
    <scope>NUCLEOTIDE SEQUENCE [LARGE SCALE GENOMIC DNA]</scope>
    <source>
        <strain evidence="2">M3125 / FGSC 7600</strain>
    </source>
</reference>
<dbReference type="GeneID" id="30060904"/>
<dbReference type="HOGENOM" id="CLU_1885944_0_0_1"/>
<dbReference type="EMBL" id="CM000582">
    <property type="protein sequence ID" value="EWG40246.1"/>
    <property type="molecule type" value="Genomic_DNA"/>
</dbReference>
<dbReference type="AlphaFoldDB" id="W7LP37"/>
<dbReference type="VEuPathDB" id="FungiDB:FVEG_02715"/>